<dbReference type="Proteomes" id="UP000242590">
    <property type="component" value="Unassembled WGS sequence"/>
</dbReference>
<organism evidence="2 3">
    <name type="scientific">Candidatus Synechococcus spongiarum LMB bulk15N</name>
    <dbReference type="NCBI Taxonomy" id="1943583"/>
    <lineage>
        <taxon>Bacteria</taxon>
        <taxon>Bacillati</taxon>
        <taxon>Cyanobacteriota</taxon>
        <taxon>Cyanophyceae</taxon>
        <taxon>Synechococcales</taxon>
        <taxon>Synechococcaceae</taxon>
        <taxon>Synechococcus</taxon>
    </lineage>
</organism>
<sequence length="63" mass="6651">MLMQPMGKTELKLCNSEKISHGDGVRTEHSGYGDQGTSEHISPALIELLKSLVGTGNWAPAGA</sequence>
<evidence type="ECO:0000313" key="2">
    <source>
        <dbReference type="EMBL" id="OOV35578.1"/>
    </source>
</evidence>
<feature type="region of interest" description="Disordered" evidence="1">
    <location>
        <begin position="17"/>
        <end position="37"/>
    </location>
</feature>
<evidence type="ECO:0000313" key="3">
    <source>
        <dbReference type="Proteomes" id="UP000242590"/>
    </source>
</evidence>
<dbReference type="EMBL" id="MWLE01000048">
    <property type="protein sequence ID" value="OOV35578.1"/>
    <property type="molecule type" value="Genomic_DNA"/>
</dbReference>
<reference evidence="2 3" key="1">
    <citation type="submission" date="2017-02" db="EMBL/GenBank/DDBJ databases">
        <title>Draft Genome Sequences of 'Candidatus Synechococcus spongiarum', Cyanobacterial Symbionts of the Mediterranean Sponge Aplysina aerophoba from two locations.</title>
        <authorList>
            <person name="Slaby B.M."/>
            <person name="Hentschel U."/>
        </authorList>
    </citation>
    <scope>NUCLEOTIDE SEQUENCE [LARGE SCALE GENOMIC DNA]</scope>
    <source>
        <strain evidence="2">LMB bulk15N</strain>
    </source>
</reference>
<feature type="compositionally biased region" description="Basic and acidic residues" evidence="1">
    <location>
        <begin position="18"/>
        <end position="31"/>
    </location>
</feature>
<evidence type="ECO:0000256" key="1">
    <source>
        <dbReference type="SAM" id="MobiDB-lite"/>
    </source>
</evidence>
<gene>
    <name evidence="2" type="ORF">BV53_03630</name>
</gene>
<dbReference type="AlphaFoldDB" id="A0A1T1D4A7"/>
<name>A0A1T1D4A7_9SYNE</name>
<proteinExistence type="predicted"/>
<protein>
    <submittedName>
        <fullName evidence="2">Uncharacterized protein</fullName>
    </submittedName>
</protein>
<comment type="caution">
    <text evidence="2">The sequence shown here is derived from an EMBL/GenBank/DDBJ whole genome shotgun (WGS) entry which is preliminary data.</text>
</comment>
<accession>A0A1T1D4A7</accession>